<organism evidence="2 3">
    <name type="scientific">Anaerovorax odorimutans</name>
    <dbReference type="NCBI Taxonomy" id="109327"/>
    <lineage>
        <taxon>Bacteria</taxon>
        <taxon>Bacillati</taxon>
        <taxon>Bacillota</taxon>
        <taxon>Clostridia</taxon>
        <taxon>Peptostreptococcales</taxon>
        <taxon>Anaerovoracaceae</taxon>
        <taxon>Anaerovorax</taxon>
    </lineage>
</organism>
<protein>
    <recommendedName>
        <fullName evidence="4">GHKL domain-containing protein</fullName>
    </recommendedName>
</protein>
<evidence type="ECO:0008006" key="4">
    <source>
        <dbReference type="Google" id="ProtNLM"/>
    </source>
</evidence>
<keyword evidence="3" id="KW-1185">Reference proteome</keyword>
<keyword evidence="1" id="KW-0812">Transmembrane</keyword>
<dbReference type="RefSeq" id="WP_256131959.1">
    <property type="nucleotide sequence ID" value="NZ_JANFXK010000008.1"/>
</dbReference>
<reference evidence="2 3" key="1">
    <citation type="submission" date="2022-06" db="EMBL/GenBank/DDBJ databases">
        <title>Isolation of gut microbiota from human fecal samples.</title>
        <authorList>
            <person name="Pamer E.G."/>
            <person name="Barat B."/>
            <person name="Waligurski E."/>
            <person name="Medina S."/>
            <person name="Paddock L."/>
            <person name="Mostad J."/>
        </authorList>
    </citation>
    <scope>NUCLEOTIDE SEQUENCE [LARGE SCALE GENOMIC DNA]</scope>
    <source>
        <strain evidence="2 3">SL.3.17</strain>
    </source>
</reference>
<feature type="transmembrane region" description="Helical" evidence="1">
    <location>
        <begin position="168"/>
        <end position="189"/>
    </location>
</feature>
<gene>
    <name evidence="2" type="ORF">NE619_08470</name>
</gene>
<proteinExistence type="predicted"/>
<name>A0ABT1RNI2_9FIRM</name>
<feature type="transmembrane region" description="Helical" evidence="1">
    <location>
        <begin position="35"/>
        <end position="56"/>
    </location>
</feature>
<accession>A0ABT1RNI2</accession>
<evidence type="ECO:0000313" key="3">
    <source>
        <dbReference type="Proteomes" id="UP001524502"/>
    </source>
</evidence>
<feature type="transmembrane region" description="Helical" evidence="1">
    <location>
        <begin position="209"/>
        <end position="230"/>
    </location>
</feature>
<feature type="transmembrane region" description="Helical" evidence="1">
    <location>
        <begin position="137"/>
        <end position="156"/>
    </location>
</feature>
<feature type="transmembrane region" description="Helical" evidence="1">
    <location>
        <begin position="6"/>
        <end position="28"/>
    </location>
</feature>
<feature type="transmembrane region" description="Helical" evidence="1">
    <location>
        <begin position="98"/>
        <end position="117"/>
    </location>
</feature>
<sequence length="414" mass="47776">MWNVIYISLECLVDIAFGLLLLPILFSFKRSRPHVLVIYGLYLALTEFTSLLSSLYESDPQFFMNQPLYILADILFYYGFPVFFFYRYTQGPALRNCGLILVFSTAALPFMLILHLIRKYFMLGPSILAARSPGDFAALLVSVLAYGIALLLAGFIRSRLWDKVKRIPSAVFGGIYVIDSLIALVSGLSHTFSAYVADSTGDMASTLNLGIFFCIGLGLWLLAAIAAFLIHDRINYRKKRRLLQAEMDLQHAYYQSIVSLQFRVRSLRHDLINHLNVLEHLDLIKSPHRDTYCQAFLSHCDKIEDEVSEVFRWKEIRTDSLTDRECYIIYYYLKAVLAQFGCAWEDCRISRTRSQSGSRLIVRLPQQHPTPLWWIAYRQDPYFQLLSAVLQRRDGSVCWRKGESQWEFILTLSS</sequence>
<evidence type="ECO:0000313" key="2">
    <source>
        <dbReference type="EMBL" id="MCQ4636763.1"/>
    </source>
</evidence>
<feature type="transmembrane region" description="Helical" evidence="1">
    <location>
        <begin position="68"/>
        <end position="86"/>
    </location>
</feature>
<dbReference type="EMBL" id="JANFXK010000008">
    <property type="protein sequence ID" value="MCQ4636763.1"/>
    <property type="molecule type" value="Genomic_DNA"/>
</dbReference>
<keyword evidence="1" id="KW-0472">Membrane</keyword>
<evidence type="ECO:0000256" key="1">
    <source>
        <dbReference type="SAM" id="Phobius"/>
    </source>
</evidence>
<keyword evidence="1" id="KW-1133">Transmembrane helix</keyword>
<dbReference type="Proteomes" id="UP001524502">
    <property type="component" value="Unassembled WGS sequence"/>
</dbReference>
<comment type="caution">
    <text evidence="2">The sequence shown here is derived from an EMBL/GenBank/DDBJ whole genome shotgun (WGS) entry which is preliminary data.</text>
</comment>